<organism evidence="2 3">
    <name type="scientific">Acinetobacter ursingii</name>
    <dbReference type="NCBI Taxonomy" id="108980"/>
    <lineage>
        <taxon>Bacteria</taxon>
        <taxon>Pseudomonadati</taxon>
        <taxon>Pseudomonadota</taxon>
        <taxon>Gammaproteobacteria</taxon>
        <taxon>Moraxellales</taxon>
        <taxon>Moraxellaceae</taxon>
        <taxon>Acinetobacter</taxon>
    </lineage>
</organism>
<name>A0AA46NU27_9GAMM</name>
<dbReference type="RefSeq" id="WP_204470298.1">
    <property type="nucleotide sequence ID" value="NZ_BKVT01000002.1"/>
</dbReference>
<evidence type="ECO:0000313" key="3">
    <source>
        <dbReference type="Proteomes" id="UP001164064"/>
    </source>
</evidence>
<dbReference type="InterPro" id="IPR054660">
    <property type="entry name" value="CzcI-like"/>
</dbReference>
<reference evidence="2" key="1">
    <citation type="journal article" date="2022" name="J Glob Antimicrob Resist">
        <title>Comparative analysis of IMP-4- and OXA-58-containing plasmids of three carbapenemase-producing Acinetobacter ursingii strains in the Netherlands.</title>
        <authorList>
            <person name="Hendrickx A.P.A."/>
            <person name="Schade R.P."/>
            <person name="Landman F."/>
            <person name="Bosch T."/>
            <person name="Schouls L.M."/>
            <person name="van Dijk K."/>
        </authorList>
    </citation>
    <scope>NUCLEOTIDE SEQUENCE</scope>
    <source>
        <strain evidence="2">RIVM_C010559</strain>
    </source>
</reference>
<accession>A0AA46NU27</accession>
<feature type="signal peptide" evidence="1">
    <location>
        <begin position="1"/>
        <end position="23"/>
    </location>
</feature>
<sequence length="137" mass="15380">MKRSLLMAILLSLFMFQSLWNVAAAFCAHETASGSEYNAIPYHFGHHLDASVGQVSDHHQLKTDTANFKTTTHPAAIWMDHHDHLPSCLHIVVAETEQNALEPYRMGHLTRSVYDWANSYQSPHLIGLNPPPVLTPL</sequence>
<dbReference type="AlphaFoldDB" id="A0AA46NU27"/>
<keyword evidence="1" id="KW-0732">Signal</keyword>
<gene>
    <name evidence="2" type="ORF">LSO60_15130</name>
</gene>
<dbReference type="Proteomes" id="UP001164064">
    <property type="component" value="Chromosome"/>
</dbReference>
<evidence type="ECO:0000256" key="1">
    <source>
        <dbReference type="SAM" id="SignalP"/>
    </source>
</evidence>
<protein>
    <submittedName>
        <fullName evidence="2">Cation transporter</fullName>
    </submittedName>
</protein>
<feature type="chain" id="PRO_5041266726" evidence="1">
    <location>
        <begin position="24"/>
        <end position="137"/>
    </location>
</feature>
<proteinExistence type="predicted"/>
<dbReference type="EMBL" id="CP089051">
    <property type="protein sequence ID" value="UYF71541.1"/>
    <property type="molecule type" value="Genomic_DNA"/>
</dbReference>
<dbReference type="NCBIfam" id="NF045615">
    <property type="entry name" value="efflu_CzcI_Acin"/>
    <property type="match status" value="1"/>
</dbReference>
<evidence type="ECO:0000313" key="2">
    <source>
        <dbReference type="EMBL" id="UYF71541.1"/>
    </source>
</evidence>